<evidence type="ECO:0000313" key="2">
    <source>
        <dbReference type="EMBL" id="MBP1465316.1"/>
    </source>
</evidence>
<protein>
    <submittedName>
        <fullName evidence="2">GDSL family lipase</fullName>
    </submittedName>
</protein>
<dbReference type="InterPro" id="IPR036514">
    <property type="entry name" value="SGNH_hydro_sf"/>
</dbReference>
<sequence>MCWRKAMEWYADEVRSLEQMRKQEAPGRIMFYGSSSFRLWETLTEDLSPWPVVNHAFGGSTLAACVYFFERLVKPYAPRSLICYAGDNDLGDGQAPASVIASFRTLLGKVDQHLGPIPFAFVSIKASPARWYLREQICTVNEAIREELRARTLGYFIDVYHPMLNRDGTPRQTLFADDGLHLSPEGYQLWTEILAAYRYPLLEP</sequence>
<comment type="caution">
    <text evidence="2">The sequence shown here is derived from an EMBL/GenBank/DDBJ whole genome shotgun (WGS) entry which is preliminary data.</text>
</comment>
<reference evidence="2 3" key="1">
    <citation type="submission" date="2021-03" db="EMBL/GenBank/DDBJ databases">
        <authorList>
            <person name="Grouzdev D.S."/>
        </authorList>
    </citation>
    <scope>NUCLEOTIDE SEQUENCE [LARGE SCALE GENOMIC DNA]</scope>
    <source>
        <strain evidence="2 3">M50-1</strain>
    </source>
</reference>
<dbReference type="EMBL" id="SIJK02000008">
    <property type="protein sequence ID" value="MBP1465316.1"/>
    <property type="molecule type" value="Genomic_DNA"/>
</dbReference>
<keyword evidence="3" id="KW-1185">Reference proteome</keyword>
<gene>
    <name evidence="2" type="ORF">EYB53_006325</name>
</gene>
<accession>A0ABS4D792</accession>
<organism evidence="2 3">
    <name type="scientific">Candidatus Chloroploca mongolica</name>
    <dbReference type="NCBI Taxonomy" id="2528176"/>
    <lineage>
        <taxon>Bacteria</taxon>
        <taxon>Bacillati</taxon>
        <taxon>Chloroflexota</taxon>
        <taxon>Chloroflexia</taxon>
        <taxon>Chloroflexales</taxon>
        <taxon>Chloroflexineae</taxon>
        <taxon>Oscillochloridaceae</taxon>
        <taxon>Candidatus Chloroploca</taxon>
    </lineage>
</organism>
<dbReference type="CDD" id="cd04502">
    <property type="entry name" value="SGNH_hydrolase_like_7"/>
    <property type="match status" value="1"/>
</dbReference>
<feature type="domain" description="SGNH hydrolase-type esterase" evidence="1">
    <location>
        <begin position="39"/>
        <end position="189"/>
    </location>
</feature>
<name>A0ABS4D792_9CHLR</name>
<dbReference type="Proteomes" id="UP001193081">
    <property type="component" value="Unassembled WGS sequence"/>
</dbReference>
<dbReference type="SUPFAM" id="SSF52266">
    <property type="entry name" value="SGNH hydrolase"/>
    <property type="match status" value="1"/>
</dbReference>
<evidence type="ECO:0000313" key="3">
    <source>
        <dbReference type="Proteomes" id="UP001193081"/>
    </source>
</evidence>
<dbReference type="InterPro" id="IPR013830">
    <property type="entry name" value="SGNH_hydro"/>
</dbReference>
<evidence type="ECO:0000259" key="1">
    <source>
        <dbReference type="Pfam" id="PF13472"/>
    </source>
</evidence>
<dbReference type="Pfam" id="PF13472">
    <property type="entry name" value="Lipase_GDSL_2"/>
    <property type="match status" value="1"/>
</dbReference>
<dbReference type="Gene3D" id="3.40.50.1110">
    <property type="entry name" value="SGNH hydrolase"/>
    <property type="match status" value="1"/>
</dbReference>
<proteinExistence type="predicted"/>